<evidence type="ECO:0000313" key="6">
    <source>
        <dbReference type="Proteomes" id="UP001165363"/>
    </source>
</evidence>
<organism evidence="5 6">
    <name type="scientific">Sphingomonas alba</name>
    <dbReference type="NCBI Taxonomy" id="2908208"/>
    <lineage>
        <taxon>Bacteria</taxon>
        <taxon>Pseudomonadati</taxon>
        <taxon>Pseudomonadota</taxon>
        <taxon>Alphaproteobacteria</taxon>
        <taxon>Sphingomonadales</taxon>
        <taxon>Sphingomonadaceae</taxon>
        <taxon>Sphingomonas</taxon>
    </lineage>
</organism>
<evidence type="ECO:0000256" key="3">
    <source>
        <dbReference type="ARBA" id="ARBA00023163"/>
    </source>
</evidence>
<name>A0ABT0RPT3_9SPHN</name>
<dbReference type="Proteomes" id="UP001165363">
    <property type="component" value="Unassembled WGS sequence"/>
</dbReference>
<dbReference type="Gene3D" id="2.60.120.10">
    <property type="entry name" value="Jelly Rolls"/>
    <property type="match status" value="1"/>
</dbReference>
<dbReference type="InterPro" id="IPR018490">
    <property type="entry name" value="cNMP-bd_dom_sf"/>
</dbReference>
<keyword evidence="2" id="KW-0238">DNA-binding</keyword>
<dbReference type="SMART" id="SM00419">
    <property type="entry name" value="HTH_CRP"/>
    <property type="match status" value="1"/>
</dbReference>
<dbReference type="CDD" id="cd00038">
    <property type="entry name" value="CAP_ED"/>
    <property type="match status" value="1"/>
</dbReference>
<reference evidence="5" key="1">
    <citation type="submission" date="2022-05" db="EMBL/GenBank/DDBJ databases">
        <authorList>
            <person name="Jo J.-H."/>
            <person name="Im W.-T."/>
        </authorList>
    </citation>
    <scope>NUCLEOTIDE SEQUENCE</scope>
    <source>
        <strain evidence="5">SE158</strain>
    </source>
</reference>
<dbReference type="InterPro" id="IPR014710">
    <property type="entry name" value="RmlC-like_jellyroll"/>
</dbReference>
<accession>A0ABT0RPT3</accession>
<sequence length="238" mass="26781">MDRFVAKLRSRQALTETDENLLREAGWINRRYARHEVIVRAGQRLDHAHLLLSGFTARAQEDTAGNRQIVGIGVAGDMLDVHGVILGKLEQDIIALSPCEVATITHSKFKELTRLSAEIQKTFWMQAAIEHSIMAAWIQALGSKRGTSKIAHLFCEMQLRLALVGIATQMGFPMPLSQQEMADYAGMTHVHLNRCLKELREADLVTFASGWAKVLDFDGLKRLARFDEAYLNLRLIED</sequence>
<dbReference type="RefSeq" id="WP_249848966.1">
    <property type="nucleotide sequence ID" value="NZ_JAMGBD010000002.1"/>
</dbReference>
<keyword evidence="6" id="KW-1185">Reference proteome</keyword>
<dbReference type="Gene3D" id="1.10.10.10">
    <property type="entry name" value="Winged helix-like DNA-binding domain superfamily/Winged helix DNA-binding domain"/>
    <property type="match status" value="1"/>
</dbReference>
<feature type="domain" description="HTH crp-type" evidence="4">
    <location>
        <begin position="144"/>
        <end position="218"/>
    </location>
</feature>
<dbReference type="InterPro" id="IPR012318">
    <property type="entry name" value="HTH_CRP"/>
</dbReference>
<protein>
    <submittedName>
        <fullName evidence="5">Crp/Fnr family transcriptional regulator</fullName>
    </submittedName>
</protein>
<keyword evidence="1" id="KW-0805">Transcription regulation</keyword>
<dbReference type="InterPro" id="IPR000595">
    <property type="entry name" value="cNMP-bd_dom"/>
</dbReference>
<dbReference type="InterPro" id="IPR036388">
    <property type="entry name" value="WH-like_DNA-bd_sf"/>
</dbReference>
<dbReference type="InterPro" id="IPR036390">
    <property type="entry name" value="WH_DNA-bd_sf"/>
</dbReference>
<proteinExistence type="predicted"/>
<evidence type="ECO:0000313" key="5">
    <source>
        <dbReference type="EMBL" id="MCL6684560.1"/>
    </source>
</evidence>
<comment type="caution">
    <text evidence="5">The sequence shown here is derived from an EMBL/GenBank/DDBJ whole genome shotgun (WGS) entry which is preliminary data.</text>
</comment>
<keyword evidence="3" id="KW-0804">Transcription</keyword>
<dbReference type="PROSITE" id="PS51063">
    <property type="entry name" value="HTH_CRP_2"/>
    <property type="match status" value="1"/>
</dbReference>
<dbReference type="Pfam" id="PF00027">
    <property type="entry name" value="cNMP_binding"/>
    <property type="match status" value="1"/>
</dbReference>
<dbReference type="SUPFAM" id="SSF46785">
    <property type="entry name" value="Winged helix' DNA-binding domain"/>
    <property type="match status" value="1"/>
</dbReference>
<dbReference type="SUPFAM" id="SSF51206">
    <property type="entry name" value="cAMP-binding domain-like"/>
    <property type="match status" value="1"/>
</dbReference>
<gene>
    <name evidence="5" type="ORF">LZ536_11705</name>
</gene>
<dbReference type="EMBL" id="JAMGBD010000002">
    <property type="protein sequence ID" value="MCL6684560.1"/>
    <property type="molecule type" value="Genomic_DNA"/>
</dbReference>
<evidence type="ECO:0000256" key="1">
    <source>
        <dbReference type="ARBA" id="ARBA00023015"/>
    </source>
</evidence>
<dbReference type="Pfam" id="PF13545">
    <property type="entry name" value="HTH_Crp_2"/>
    <property type="match status" value="1"/>
</dbReference>
<evidence type="ECO:0000259" key="4">
    <source>
        <dbReference type="PROSITE" id="PS51063"/>
    </source>
</evidence>
<evidence type="ECO:0000256" key="2">
    <source>
        <dbReference type="ARBA" id="ARBA00023125"/>
    </source>
</evidence>